<protein>
    <submittedName>
        <fullName evidence="3">Uncharacterized protein</fullName>
    </submittedName>
</protein>
<evidence type="ECO:0000313" key="4">
    <source>
        <dbReference type="Proteomes" id="UP001140293"/>
    </source>
</evidence>
<feature type="compositionally biased region" description="Low complexity" evidence="1">
    <location>
        <begin position="145"/>
        <end position="162"/>
    </location>
</feature>
<keyword evidence="2" id="KW-0732">Signal</keyword>
<gene>
    <name evidence="3" type="ORF">H7I41_22795</name>
</gene>
<sequence length="344" mass="35470">MASGKYIGYVGGMAVAVGVGAAIAAAGHGTANADTDSGSATSSKGSDSSAGATDAGPKKADVKKADPKEAERPKPLRDLEDRAEKVTASLTKAAAARKSAADKRAEKADSEDGEPARTATTGKPKPTAEEFEAGQVRKLKDLFQPKEAATPEPEAAAETRPAIGSNTKADSGIEADADAPVTTAAEPWSPNPFRPDDPTPTDMPADVIALRDALVGAAIAPEFQPFIREGVEAGYRVSQMVPWVNVLVPLTKIAPALPDAIGGDPAAKDATQIIVNELLKTTQPVSLLYYGYDQLADLANLEAEGDALKQQFYVDAWNILDPFALLHNPGTSGIGNGAGTGLTV</sequence>
<accession>A0A9X3BPK6</accession>
<feature type="compositionally biased region" description="Basic and acidic residues" evidence="1">
    <location>
        <begin position="99"/>
        <end position="110"/>
    </location>
</feature>
<keyword evidence="4" id="KW-1185">Reference proteome</keyword>
<organism evidence="3 4">
    <name type="scientific">[Mycobacterium] manitobense</name>
    <dbReference type="NCBI Taxonomy" id="190147"/>
    <lineage>
        <taxon>Bacteria</taxon>
        <taxon>Bacillati</taxon>
        <taxon>Actinomycetota</taxon>
        <taxon>Actinomycetes</taxon>
        <taxon>Mycobacteriales</taxon>
        <taxon>Mycobacteriaceae</taxon>
        <taxon>Mycolicibacterium</taxon>
    </lineage>
</organism>
<evidence type="ECO:0000256" key="2">
    <source>
        <dbReference type="SAM" id="SignalP"/>
    </source>
</evidence>
<feature type="region of interest" description="Disordered" evidence="1">
    <location>
        <begin position="29"/>
        <end position="174"/>
    </location>
</feature>
<feature type="region of interest" description="Disordered" evidence="1">
    <location>
        <begin position="181"/>
        <end position="200"/>
    </location>
</feature>
<feature type="compositionally biased region" description="Basic and acidic residues" evidence="1">
    <location>
        <begin position="56"/>
        <end position="85"/>
    </location>
</feature>
<comment type="caution">
    <text evidence="3">The sequence shown here is derived from an EMBL/GenBank/DDBJ whole genome shotgun (WGS) entry which is preliminary data.</text>
</comment>
<dbReference type="EMBL" id="JACKSJ010000202">
    <property type="protein sequence ID" value="MCV7172754.1"/>
    <property type="molecule type" value="Genomic_DNA"/>
</dbReference>
<dbReference type="AlphaFoldDB" id="A0A9X3BPK6"/>
<feature type="signal peptide" evidence="2">
    <location>
        <begin position="1"/>
        <end position="24"/>
    </location>
</feature>
<evidence type="ECO:0000256" key="1">
    <source>
        <dbReference type="SAM" id="MobiDB-lite"/>
    </source>
</evidence>
<reference evidence="3" key="1">
    <citation type="submission" date="2020-07" db="EMBL/GenBank/DDBJ databases">
        <authorList>
            <person name="Pettersson B.M.F."/>
            <person name="Behra P.R.K."/>
            <person name="Ramesh M."/>
            <person name="Das S."/>
            <person name="Dasgupta S."/>
            <person name="Kirsebom L.A."/>
        </authorList>
    </citation>
    <scope>NUCLEOTIDE SEQUENCE</scope>
    <source>
        <strain evidence="3">DSM 44615</strain>
    </source>
</reference>
<proteinExistence type="predicted"/>
<feature type="chain" id="PRO_5040960943" evidence="2">
    <location>
        <begin position="25"/>
        <end position="344"/>
    </location>
</feature>
<dbReference type="Proteomes" id="UP001140293">
    <property type="component" value="Unassembled WGS sequence"/>
</dbReference>
<dbReference type="RefSeq" id="WP_264014927.1">
    <property type="nucleotide sequence ID" value="NZ_JACKSJ010000202.1"/>
</dbReference>
<evidence type="ECO:0000313" key="3">
    <source>
        <dbReference type="EMBL" id="MCV7172754.1"/>
    </source>
</evidence>
<feature type="compositionally biased region" description="Low complexity" evidence="1">
    <location>
        <begin position="29"/>
        <end position="55"/>
    </location>
</feature>
<name>A0A9X3BPK6_9MYCO</name>
<reference evidence="3" key="2">
    <citation type="journal article" date="2022" name="BMC Genomics">
        <title>Comparative genome analysis of mycobacteria focusing on tRNA and non-coding RNA.</title>
        <authorList>
            <person name="Behra P.R.K."/>
            <person name="Pettersson B.M.F."/>
            <person name="Ramesh M."/>
            <person name="Das S."/>
            <person name="Dasgupta S."/>
            <person name="Kirsebom L.A."/>
        </authorList>
    </citation>
    <scope>NUCLEOTIDE SEQUENCE</scope>
    <source>
        <strain evidence="3">DSM 44615</strain>
    </source>
</reference>